<evidence type="ECO:0000313" key="2">
    <source>
        <dbReference type="EnsemblMetazoa" id="GBRI041054-PA"/>
    </source>
</evidence>
<evidence type="ECO:0000256" key="1">
    <source>
        <dbReference type="SAM" id="MobiDB-lite"/>
    </source>
</evidence>
<dbReference type="VEuPathDB" id="VectorBase:GBRI041054"/>
<organism evidence="2 3">
    <name type="scientific">Glossina brevipalpis</name>
    <dbReference type="NCBI Taxonomy" id="37001"/>
    <lineage>
        <taxon>Eukaryota</taxon>
        <taxon>Metazoa</taxon>
        <taxon>Ecdysozoa</taxon>
        <taxon>Arthropoda</taxon>
        <taxon>Hexapoda</taxon>
        <taxon>Insecta</taxon>
        <taxon>Pterygota</taxon>
        <taxon>Neoptera</taxon>
        <taxon>Endopterygota</taxon>
        <taxon>Diptera</taxon>
        <taxon>Brachycera</taxon>
        <taxon>Muscomorpha</taxon>
        <taxon>Hippoboscoidea</taxon>
        <taxon>Glossinidae</taxon>
        <taxon>Glossina</taxon>
    </lineage>
</organism>
<name>A0A1A9X1R5_9MUSC</name>
<feature type="region of interest" description="Disordered" evidence="1">
    <location>
        <begin position="103"/>
        <end position="122"/>
    </location>
</feature>
<dbReference type="EnsemblMetazoa" id="GBRI041054-RA">
    <property type="protein sequence ID" value="GBRI041054-PA"/>
    <property type="gene ID" value="GBRI041054"/>
</dbReference>
<accession>A0A1A9X1R5</accession>
<keyword evidence="3" id="KW-1185">Reference proteome</keyword>
<feature type="region of interest" description="Disordered" evidence="1">
    <location>
        <begin position="1"/>
        <end position="20"/>
    </location>
</feature>
<protein>
    <submittedName>
        <fullName evidence="2">Uncharacterized protein</fullName>
    </submittedName>
</protein>
<feature type="compositionally biased region" description="Basic and acidic residues" evidence="1">
    <location>
        <begin position="1"/>
        <end position="18"/>
    </location>
</feature>
<sequence length="122" mass="13662">MNFELKPSKEKSERKSGIESRMNINTKLSQLSGNYHELLRYTNADKPTRGSTVDDDGNVDNVYNVVHISRRFFAVVSLILLRIVSHVKCICLVTAAHRTSVCGNGETTTPRPNKNETLGSIR</sequence>
<evidence type="ECO:0000313" key="3">
    <source>
        <dbReference type="Proteomes" id="UP000091820"/>
    </source>
</evidence>
<reference evidence="2" key="2">
    <citation type="submission" date="2020-05" db="UniProtKB">
        <authorList>
            <consortium name="EnsemblMetazoa"/>
        </authorList>
    </citation>
    <scope>IDENTIFICATION</scope>
    <source>
        <strain evidence="2">IAEA</strain>
    </source>
</reference>
<reference evidence="3" key="1">
    <citation type="submission" date="2014-03" db="EMBL/GenBank/DDBJ databases">
        <authorList>
            <person name="Aksoy S."/>
            <person name="Warren W."/>
            <person name="Wilson R.K."/>
        </authorList>
    </citation>
    <scope>NUCLEOTIDE SEQUENCE [LARGE SCALE GENOMIC DNA]</scope>
    <source>
        <strain evidence="3">IAEA</strain>
    </source>
</reference>
<proteinExistence type="predicted"/>
<dbReference type="AlphaFoldDB" id="A0A1A9X1R5"/>
<dbReference type="Proteomes" id="UP000091820">
    <property type="component" value="Unassembled WGS sequence"/>
</dbReference>